<gene>
    <name evidence="4" type="ORF">AW11_02194</name>
</gene>
<evidence type="ECO:0000256" key="2">
    <source>
        <dbReference type="ARBA" id="ARBA00022729"/>
    </source>
</evidence>
<dbReference type="InterPro" id="IPR051398">
    <property type="entry name" value="Polysacch_Deacetylase"/>
</dbReference>
<dbReference type="GO" id="GO:0005576">
    <property type="term" value="C:extracellular region"/>
    <property type="evidence" value="ECO:0007669"/>
    <property type="project" value="UniProtKB-SubCell"/>
</dbReference>
<dbReference type="EMBL" id="JEMY01000027">
    <property type="protein sequence ID" value="EXI88307.1"/>
    <property type="molecule type" value="Genomic_DNA"/>
</dbReference>
<reference evidence="4" key="1">
    <citation type="submission" date="2014-02" db="EMBL/GenBank/DDBJ databases">
        <title>Expanding our view of genomic diversity in Candidatus Accumulibacter clades.</title>
        <authorList>
            <person name="Skennerton C.T."/>
            <person name="Barr J.J."/>
            <person name="Slater F.R."/>
            <person name="Bond P.L."/>
            <person name="Tyson G.W."/>
        </authorList>
    </citation>
    <scope>NUCLEOTIDE SEQUENCE [LARGE SCALE GENOMIC DNA]</scope>
</reference>
<accession>A0A011QG46</accession>
<evidence type="ECO:0000313" key="5">
    <source>
        <dbReference type="Proteomes" id="UP000022141"/>
    </source>
</evidence>
<sequence length="329" mass="36070">MDTLIAGATRSAFGLLHRLTTPRLSILIFHRVHAHTDELFPQEIDASQFERLMRFVARSFRVLSLADAVAGLEQGTLPPRALVITFDDGYADNAQVALPILQRCGLVASFFVSSGFLDGGRMWNDSVIEIVRACTKSELDLAFLGQGRCSLAGPQERTAAILTLLSAIKYLTLGEREEAISRLLAASGVPDLPGDLMMRSEQVRELHRAGMEIGAHTVNHPILTTLTPAQAEGEISSGRDRLQEIIDAPVELFAYPNGKPMRDYDQSHVALLRRLGFRAAVSTAPGVARVGDGLFELPRFTPWGRSLGTWATRLLMHQSHTRYELAGST</sequence>
<evidence type="ECO:0000313" key="4">
    <source>
        <dbReference type="EMBL" id="EXI88307.1"/>
    </source>
</evidence>
<dbReference type="GO" id="GO:0005975">
    <property type="term" value="P:carbohydrate metabolic process"/>
    <property type="evidence" value="ECO:0007669"/>
    <property type="project" value="InterPro"/>
</dbReference>
<protein>
    <submittedName>
        <fullName evidence="4">Polysaccharide deacetylase family sporulation protein PdaB</fullName>
    </submittedName>
</protein>
<dbReference type="PROSITE" id="PS51677">
    <property type="entry name" value="NODB"/>
    <property type="match status" value="1"/>
</dbReference>
<dbReference type="SUPFAM" id="SSF88713">
    <property type="entry name" value="Glycoside hydrolase/deacetylase"/>
    <property type="match status" value="1"/>
</dbReference>
<keyword evidence="5" id="KW-1185">Reference proteome</keyword>
<keyword evidence="2" id="KW-0732">Signal</keyword>
<dbReference type="InterPro" id="IPR011330">
    <property type="entry name" value="Glyco_hydro/deAcase_b/a-brl"/>
</dbReference>
<comment type="caution">
    <text evidence="4">The sequence shown here is derived from an EMBL/GenBank/DDBJ whole genome shotgun (WGS) entry which is preliminary data.</text>
</comment>
<dbReference type="CDD" id="cd10918">
    <property type="entry name" value="CE4_NodB_like_5s_6s"/>
    <property type="match status" value="1"/>
</dbReference>
<dbReference type="AlphaFoldDB" id="A0A011QG46"/>
<dbReference type="Gene3D" id="3.20.20.370">
    <property type="entry name" value="Glycoside hydrolase/deacetylase"/>
    <property type="match status" value="1"/>
</dbReference>
<dbReference type="Pfam" id="PF01522">
    <property type="entry name" value="Polysacc_deac_1"/>
    <property type="match status" value="2"/>
</dbReference>
<dbReference type="Proteomes" id="UP000022141">
    <property type="component" value="Unassembled WGS sequence"/>
</dbReference>
<evidence type="ECO:0000259" key="3">
    <source>
        <dbReference type="PROSITE" id="PS51677"/>
    </source>
</evidence>
<name>A0A011QG46_ACCRE</name>
<dbReference type="InterPro" id="IPR002509">
    <property type="entry name" value="NODB_dom"/>
</dbReference>
<dbReference type="PANTHER" id="PTHR34216">
    <property type="match status" value="1"/>
</dbReference>
<dbReference type="STRING" id="1454004.AW11_02194"/>
<dbReference type="PANTHER" id="PTHR34216:SF3">
    <property type="entry name" value="POLY-BETA-1,6-N-ACETYL-D-GLUCOSAMINE N-DEACETYLASE"/>
    <property type="match status" value="1"/>
</dbReference>
<dbReference type="PATRIC" id="fig|1454004.3.peg.2271"/>
<proteinExistence type="predicted"/>
<feature type="domain" description="NodB homology" evidence="3">
    <location>
        <begin position="80"/>
        <end position="329"/>
    </location>
</feature>
<organism evidence="4 5">
    <name type="scientific">Accumulibacter regalis</name>
    <dbReference type="NCBI Taxonomy" id="522306"/>
    <lineage>
        <taxon>Bacteria</taxon>
        <taxon>Pseudomonadati</taxon>
        <taxon>Pseudomonadota</taxon>
        <taxon>Betaproteobacteria</taxon>
        <taxon>Candidatus Accumulibacter</taxon>
    </lineage>
</organism>
<comment type="subcellular location">
    <subcellularLocation>
        <location evidence="1">Secreted</location>
    </subcellularLocation>
</comment>
<evidence type="ECO:0000256" key="1">
    <source>
        <dbReference type="ARBA" id="ARBA00004613"/>
    </source>
</evidence>
<dbReference type="GO" id="GO:0016810">
    <property type="term" value="F:hydrolase activity, acting on carbon-nitrogen (but not peptide) bonds"/>
    <property type="evidence" value="ECO:0007669"/>
    <property type="project" value="InterPro"/>
</dbReference>
<dbReference type="eggNOG" id="COG0726">
    <property type="taxonomic scope" value="Bacteria"/>
</dbReference>